<dbReference type="OrthoDB" id="882485at2"/>
<dbReference type="KEGG" id="hhg:XM38_022170"/>
<proteinExistence type="predicted"/>
<dbReference type="AlphaFoldDB" id="A0A1Z3HLW3"/>
<accession>A0A1Z3HLW3</accession>
<dbReference type="STRING" id="1641165.XM38_23735"/>
<evidence type="ECO:0000313" key="1">
    <source>
        <dbReference type="EMBL" id="ASC71265.1"/>
    </source>
</evidence>
<sequence>MPFTVTYNTELAIVETIFFGLVSADEAAREIVESHQLAVEKDCRLFFTDLSRAELQLSLVDVYGMPDTYEKMGWERRVRIAFIPPSGDEGRHLAEFYETVGVNRGWTVKIFSNKQQAVQWLIEDVE</sequence>
<reference evidence="1 2" key="1">
    <citation type="journal article" date="2016" name="Biochim. Biophys. Acta">
        <title>Characterization of red-shifted phycobilisomes isolated from the chlorophyll f-containing cyanobacterium Halomicronema hongdechloris.</title>
        <authorList>
            <person name="Li Y."/>
            <person name="Lin Y."/>
            <person name="Garvey C.J."/>
            <person name="Birch D."/>
            <person name="Corkery R.W."/>
            <person name="Loughlin P.C."/>
            <person name="Scheer H."/>
            <person name="Willows R.D."/>
            <person name="Chen M."/>
        </authorList>
    </citation>
    <scope>NUCLEOTIDE SEQUENCE [LARGE SCALE GENOMIC DNA]</scope>
    <source>
        <strain evidence="1 2">C2206</strain>
    </source>
</reference>
<organism evidence="1 2">
    <name type="scientific">Halomicronema hongdechloris C2206</name>
    <dbReference type="NCBI Taxonomy" id="1641165"/>
    <lineage>
        <taxon>Bacteria</taxon>
        <taxon>Bacillati</taxon>
        <taxon>Cyanobacteriota</taxon>
        <taxon>Cyanophyceae</taxon>
        <taxon>Nodosilineales</taxon>
        <taxon>Nodosilineaceae</taxon>
        <taxon>Halomicronema</taxon>
    </lineage>
</organism>
<dbReference type="RefSeq" id="WP_080813337.1">
    <property type="nucleotide sequence ID" value="NZ_CP021983.2"/>
</dbReference>
<evidence type="ECO:0008006" key="3">
    <source>
        <dbReference type="Google" id="ProtNLM"/>
    </source>
</evidence>
<evidence type="ECO:0000313" key="2">
    <source>
        <dbReference type="Proteomes" id="UP000191901"/>
    </source>
</evidence>
<gene>
    <name evidence="1" type="ORF">XM38_022170</name>
</gene>
<dbReference type="Proteomes" id="UP000191901">
    <property type="component" value="Chromosome"/>
</dbReference>
<protein>
    <recommendedName>
        <fullName evidence="3">STAS/SEC14 domain-containing protein</fullName>
    </recommendedName>
</protein>
<dbReference type="EMBL" id="CP021983">
    <property type="protein sequence ID" value="ASC71265.1"/>
    <property type="molecule type" value="Genomic_DNA"/>
</dbReference>
<keyword evidence="2" id="KW-1185">Reference proteome</keyword>
<name>A0A1Z3HLW3_9CYAN</name>